<comment type="caution">
    <text evidence="3">The sequence shown here is derived from an EMBL/GenBank/DDBJ whole genome shotgun (WGS) entry which is preliminary data.</text>
</comment>
<keyword evidence="1" id="KW-0732">Signal</keyword>
<dbReference type="SMART" id="SM00317">
    <property type="entry name" value="SET"/>
    <property type="match status" value="1"/>
</dbReference>
<feature type="domain" description="SET" evidence="2">
    <location>
        <begin position="82"/>
        <end position="201"/>
    </location>
</feature>
<dbReference type="Gene3D" id="2.170.270.10">
    <property type="entry name" value="SET domain"/>
    <property type="match status" value="1"/>
</dbReference>
<feature type="chain" id="PRO_5032317773" description="SET domain-containing protein" evidence="1">
    <location>
        <begin position="25"/>
        <end position="229"/>
    </location>
</feature>
<dbReference type="AlphaFoldDB" id="A0A812UPH4"/>
<dbReference type="Pfam" id="PF00856">
    <property type="entry name" value="SET"/>
    <property type="match status" value="1"/>
</dbReference>
<dbReference type="SUPFAM" id="SSF82199">
    <property type="entry name" value="SET domain"/>
    <property type="match status" value="1"/>
</dbReference>
<accession>A0A812UPH4</accession>
<dbReference type="InterPro" id="IPR001214">
    <property type="entry name" value="SET_dom"/>
</dbReference>
<gene>
    <name evidence="3" type="ORF">SNEC2469_LOCUS16723</name>
</gene>
<name>A0A812UPH4_9DINO</name>
<evidence type="ECO:0000313" key="3">
    <source>
        <dbReference type="EMBL" id="CAE7572815.1"/>
    </source>
</evidence>
<dbReference type="Proteomes" id="UP000601435">
    <property type="component" value="Unassembled WGS sequence"/>
</dbReference>
<reference evidence="3" key="1">
    <citation type="submission" date="2021-02" db="EMBL/GenBank/DDBJ databases">
        <authorList>
            <person name="Dougan E. K."/>
            <person name="Rhodes N."/>
            <person name="Thang M."/>
            <person name="Chan C."/>
        </authorList>
    </citation>
    <scope>NUCLEOTIDE SEQUENCE</scope>
</reference>
<sequence>MARSRRGILLQTALCLTAWECLRTAFIRLPGPRRSALTASHAAVRTMPKSFFDADNVTKRDMVGLSESARRAVQATEVEQASKLEMSDIYCAPSTVHGWGVFAGRDFRRGEILHESPGRLIEGLPECITDDVFATTQVLWESEAKNYSVLGLGFASLHNHAEDPNTEFSWEQRREHGRRLVGRFYTLRPVNKDEELFISYGPKWFESRSLVLELTLCMGGLWLQCYKYL</sequence>
<dbReference type="OrthoDB" id="3180714at2759"/>
<evidence type="ECO:0000256" key="1">
    <source>
        <dbReference type="SAM" id="SignalP"/>
    </source>
</evidence>
<organism evidence="3 4">
    <name type="scientific">Symbiodinium necroappetens</name>
    <dbReference type="NCBI Taxonomy" id="1628268"/>
    <lineage>
        <taxon>Eukaryota</taxon>
        <taxon>Sar</taxon>
        <taxon>Alveolata</taxon>
        <taxon>Dinophyceae</taxon>
        <taxon>Suessiales</taxon>
        <taxon>Symbiodiniaceae</taxon>
        <taxon>Symbiodinium</taxon>
    </lineage>
</organism>
<evidence type="ECO:0000259" key="2">
    <source>
        <dbReference type="PROSITE" id="PS50280"/>
    </source>
</evidence>
<proteinExistence type="predicted"/>
<protein>
    <recommendedName>
        <fullName evidence="2">SET domain-containing protein</fullName>
    </recommendedName>
</protein>
<dbReference type="PROSITE" id="PS50280">
    <property type="entry name" value="SET"/>
    <property type="match status" value="1"/>
</dbReference>
<feature type="signal peptide" evidence="1">
    <location>
        <begin position="1"/>
        <end position="24"/>
    </location>
</feature>
<dbReference type="InterPro" id="IPR046341">
    <property type="entry name" value="SET_dom_sf"/>
</dbReference>
<keyword evidence="4" id="KW-1185">Reference proteome</keyword>
<evidence type="ECO:0000313" key="4">
    <source>
        <dbReference type="Proteomes" id="UP000601435"/>
    </source>
</evidence>
<dbReference type="EMBL" id="CAJNJA010027276">
    <property type="protein sequence ID" value="CAE7572815.1"/>
    <property type="molecule type" value="Genomic_DNA"/>
</dbReference>